<evidence type="ECO:0000313" key="2">
    <source>
        <dbReference type="Proteomes" id="UP001060085"/>
    </source>
</evidence>
<evidence type="ECO:0000313" key="1">
    <source>
        <dbReference type="EMBL" id="KAI5670027.1"/>
    </source>
</evidence>
<gene>
    <name evidence="1" type="ORF">M9H77_19880</name>
</gene>
<sequence>MKNEASSVNEYSSAASTSSQHEVEDDKMIAIVLSEEYDKLDGRVGQCLSTLAPVPHVPRINSYIPDSSDATLDYQRLLQRLTVYGLYEVKVSGDGNCQFRALSDQIYRSSEYHKHIRKEVVKQLKDCHALYEGYVPMNYNRYYKKMAKSGEWGDHVTLQAAADKFAAKICLLTSFRDTCFIEILPQHQTPTREIWLSFWSEVHYNSLYELRDAPVKHAGRRKHWLF</sequence>
<accession>A0ACC0BBN7</accession>
<organism evidence="1 2">
    <name type="scientific">Catharanthus roseus</name>
    <name type="common">Madagascar periwinkle</name>
    <name type="synonym">Vinca rosea</name>
    <dbReference type="NCBI Taxonomy" id="4058"/>
    <lineage>
        <taxon>Eukaryota</taxon>
        <taxon>Viridiplantae</taxon>
        <taxon>Streptophyta</taxon>
        <taxon>Embryophyta</taxon>
        <taxon>Tracheophyta</taxon>
        <taxon>Spermatophyta</taxon>
        <taxon>Magnoliopsida</taxon>
        <taxon>eudicotyledons</taxon>
        <taxon>Gunneridae</taxon>
        <taxon>Pentapetalae</taxon>
        <taxon>asterids</taxon>
        <taxon>lamiids</taxon>
        <taxon>Gentianales</taxon>
        <taxon>Apocynaceae</taxon>
        <taxon>Rauvolfioideae</taxon>
        <taxon>Vinceae</taxon>
        <taxon>Catharanthinae</taxon>
        <taxon>Catharanthus</taxon>
    </lineage>
</organism>
<dbReference type="Proteomes" id="UP001060085">
    <property type="component" value="Linkage Group LG04"/>
</dbReference>
<proteinExistence type="predicted"/>
<keyword evidence="2" id="KW-1185">Reference proteome</keyword>
<comment type="caution">
    <text evidence="1">The sequence shown here is derived from an EMBL/GenBank/DDBJ whole genome shotgun (WGS) entry which is preliminary data.</text>
</comment>
<reference evidence="2" key="1">
    <citation type="journal article" date="2023" name="Nat. Plants">
        <title>Single-cell RNA sequencing provides a high-resolution roadmap for understanding the multicellular compartmentation of specialized metabolism.</title>
        <authorList>
            <person name="Sun S."/>
            <person name="Shen X."/>
            <person name="Li Y."/>
            <person name="Li Y."/>
            <person name="Wang S."/>
            <person name="Li R."/>
            <person name="Zhang H."/>
            <person name="Shen G."/>
            <person name="Guo B."/>
            <person name="Wei J."/>
            <person name="Xu J."/>
            <person name="St-Pierre B."/>
            <person name="Chen S."/>
            <person name="Sun C."/>
        </authorList>
    </citation>
    <scope>NUCLEOTIDE SEQUENCE [LARGE SCALE GENOMIC DNA]</scope>
</reference>
<protein>
    <submittedName>
        <fullName evidence="1">Uncharacterized protein</fullName>
    </submittedName>
</protein>
<name>A0ACC0BBN7_CATRO</name>
<dbReference type="EMBL" id="CM044704">
    <property type="protein sequence ID" value="KAI5670027.1"/>
    <property type="molecule type" value="Genomic_DNA"/>
</dbReference>